<comment type="caution">
    <text evidence="4">The sequence shown here is derived from an EMBL/GenBank/DDBJ whole genome shotgun (WGS) entry which is preliminary data.</text>
</comment>
<evidence type="ECO:0000256" key="1">
    <source>
        <dbReference type="ARBA" id="ARBA00022729"/>
    </source>
</evidence>
<dbReference type="Pfam" id="PF18962">
    <property type="entry name" value="Por_Secre_tail"/>
    <property type="match status" value="1"/>
</dbReference>
<proteinExistence type="predicted"/>
<evidence type="ECO:0000313" key="4">
    <source>
        <dbReference type="EMBL" id="PQJ77116.1"/>
    </source>
</evidence>
<keyword evidence="5" id="KW-1185">Reference proteome</keyword>
<feature type="chain" id="PRO_5015416938" description="Secretion system C-terminal sorting domain-containing protein" evidence="2">
    <location>
        <begin position="24"/>
        <end position="425"/>
    </location>
</feature>
<dbReference type="InterPro" id="IPR026444">
    <property type="entry name" value="Secre_tail"/>
</dbReference>
<dbReference type="Gene3D" id="3.20.20.370">
    <property type="entry name" value="Glycoside hydrolase/deacetylase"/>
    <property type="match status" value="1"/>
</dbReference>
<dbReference type="NCBIfam" id="TIGR04183">
    <property type="entry name" value="Por_Secre_tail"/>
    <property type="match status" value="1"/>
</dbReference>
<protein>
    <recommendedName>
        <fullName evidence="3">Secretion system C-terminal sorting domain-containing protein</fullName>
    </recommendedName>
</protein>
<evidence type="ECO:0000313" key="5">
    <source>
        <dbReference type="Proteomes" id="UP000239068"/>
    </source>
</evidence>
<dbReference type="OrthoDB" id="1270026at2"/>
<dbReference type="AlphaFoldDB" id="A0A2S7WI59"/>
<reference evidence="4 5" key="1">
    <citation type="submission" date="2016-12" db="EMBL/GenBank/DDBJ databases">
        <title>Trade-off between light-utilization and light-protection in marine flavobacteria.</title>
        <authorList>
            <person name="Kumagai Y."/>
            <person name="Yoshizawa S."/>
            <person name="Kogure K."/>
            <person name="Iwasaki W."/>
        </authorList>
    </citation>
    <scope>NUCLEOTIDE SEQUENCE [LARGE SCALE GENOMIC DNA]</scope>
    <source>
        <strain evidence="4 5">ATCC 43844</strain>
    </source>
</reference>
<gene>
    <name evidence="4" type="ORF">BTO16_14810</name>
</gene>
<dbReference type="RefSeq" id="WP_105022432.1">
    <property type="nucleotide sequence ID" value="NZ_MSCM01000002.1"/>
</dbReference>
<dbReference type="SUPFAM" id="SSF88713">
    <property type="entry name" value="Glycoside hydrolase/deacetylase"/>
    <property type="match status" value="1"/>
</dbReference>
<organism evidence="4 5">
    <name type="scientific">Polaribacter glomeratus</name>
    <dbReference type="NCBI Taxonomy" id="102"/>
    <lineage>
        <taxon>Bacteria</taxon>
        <taxon>Pseudomonadati</taxon>
        <taxon>Bacteroidota</taxon>
        <taxon>Flavobacteriia</taxon>
        <taxon>Flavobacteriales</taxon>
        <taxon>Flavobacteriaceae</taxon>
    </lineage>
</organism>
<accession>A0A2S7WI59</accession>
<dbReference type="InterPro" id="IPR011330">
    <property type="entry name" value="Glyco_hydro/deAcase_b/a-brl"/>
</dbReference>
<evidence type="ECO:0000259" key="3">
    <source>
        <dbReference type="Pfam" id="PF18962"/>
    </source>
</evidence>
<dbReference type="EMBL" id="MSCM01000002">
    <property type="protein sequence ID" value="PQJ77116.1"/>
    <property type="molecule type" value="Genomic_DNA"/>
</dbReference>
<dbReference type="InterPro" id="IPR018763">
    <property type="entry name" value="DUF2334"/>
</dbReference>
<dbReference type="GO" id="GO:0005975">
    <property type="term" value="P:carbohydrate metabolic process"/>
    <property type="evidence" value="ECO:0007669"/>
    <property type="project" value="InterPro"/>
</dbReference>
<evidence type="ECO:0000256" key="2">
    <source>
        <dbReference type="SAM" id="SignalP"/>
    </source>
</evidence>
<sequence>MNKFLCIWIVLFCTLCYTQSIEAQTPLKIILKFDDVMVRNGAYGGFEILEYLTANKIKGSFGLVGARNDETTISYYSKYLNSKDDNGDRLIEIWNHGWDHSSNEFFQKTYAFQKSHFDDANAKLNRLFNIEMTTFGAPFNRNDAITNRVILESPGNNYRVTMFQSPTVSGKLNLNNRVNVEISTRVPNYDHFVTNYNNFKNSYTNFMVLQSHPDAWTSVEIAEFKKVIDFLIAEGCEFELPYEYYLSLNPSIPTPSTTQTITFPDMMTKAVGDGNFTPDAASTSGLPIVYNSSNIAVATIVSGQIQIVGNGTSIITASQIGNATFKSADYVSKTLTVNSSLSIDSVTDSRFRFANPVSDFLIIKGKEEMLSLKIFDIAGRLVLKSNLDNYSNNEVKVDVRSLNKAMYIVQISTRKGTGNFKVIKN</sequence>
<dbReference type="Proteomes" id="UP000239068">
    <property type="component" value="Unassembled WGS sequence"/>
</dbReference>
<dbReference type="Pfam" id="PF10096">
    <property type="entry name" value="DUF2334"/>
    <property type="match status" value="1"/>
</dbReference>
<name>A0A2S7WI59_9FLAO</name>
<keyword evidence="1 2" id="KW-0732">Signal</keyword>
<feature type="signal peptide" evidence="2">
    <location>
        <begin position="1"/>
        <end position="23"/>
    </location>
</feature>
<feature type="domain" description="Secretion system C-terminal sorting" evidence="3">
    <location>
        <begin position="355"/>
        <end position="417"/>
    </location>
</feature>